<dbReference type="Gene3D" id="2.30.42.10">
    <property type="match status" value="1"/>
</dbReference>
<dbReference type="PROSITE" id="PS50106">
    <property type="entry name" value="PDZ"/>
    <property type="match status" value="1"/>
</dbReference>
<dbReference type="Proteomes" id="UP000078046">
    <property type="component" value="Unassembled WGS sequence"/>
</dbReference>
<evidence type="ECO:0000313" key="3">
    <source>
        <dbReference type="Proteomes" id="UP000078046"/>
    </source>
</evidence>
<accession>A0A177BA15</accession>
<dbReference type="AlphaFoldDB" id="A0A177BA15"/>
<dbReference type="InterPro" id="IPR001478">
    <property type="entry name" value="PDZ"/>
</dbReference>
<evidence type="ECO:0000259" key="1">
    <source>
        <dbReference type="PROSITE" id="PS50106"/>
    </source>
</evidence>
<sequence>IKNINKEQFLIDKLKTNDICVSSINKNLLDTHFYNKSYWRIAESFNLTRSTNKIKYGLKLDGSCAAKISGIVPNSIANLAGLQIDDSVIKINEINVSRSTAQSVLEIISGNKTNSINLMIARYNINSRHMFNGNLNNNQINQKLYNLYLFEFENNAYLINSMKLLIEPLLGIKHSNSNLKKMLYFFKQFLCISTNILNNIRNNENCRSLLENIFKQKYRIIKTVEAYNCKMRNIQISYKKLLNNETVKMYLNHLPLRFEFEIILKYPIMYLFEFVNKVKDIYALYRSMCHTSGYSNYIYYNEFLNDVENCLTMPLNNADCANKSILNNFTNVCNSSLYHDRQIAISDIELRLVLGENDVSIRLDENNRIFIGSFQAKITIENRIITPIFFLFNDIIFIANNIQNLNLVDNIIYTPDILYVNYIDKKHCIICTSTNLIDNLNYREIVLTFMNQEECFYSYYILEKNTWIKNKIFHKRKISSSLSDKILEKRMTSKMNYFKNVISKSVMNIYESISDGFKANSMNEFKAIINNQKVCL</sequence>
<comment type="caution">
    <text evidence="2">The sequence shown here is derived from an EMBL/GenBank/DDBJ whole genome shotgun (WGS) entry which is preliminary data.</text>
</comment>
<dbReference type="OrthoDB" id="2272012at2759"/>
<dbReference type="InterPro" id="IPR036034">
    <property type="entry name" value="PDZ_sf"/>
</dbReference>
<feature type="non-terminal residue" evidence="2">
    <location>
        <position position="1"/>
    </location>
</feature>
<keyword evidence="3" id="KW-1185">Reference proteome</keyword>
<protein>
    <recommendedName>
        <fullName evidence="1">PDZ domain-containing protein</fullName>
    </recommendedName>
</protein>
<evidence type="ECO:0000313" key="2">
    <source>
        <dbReference type="EMBL" id="OAF70502.1"/>
    </source>
</evidence>
<proteinExistence type="predicted"/>
<dbReference type="SUPFAM" id="SSF50156">
    <property type="entry name" value="PDZ domain-like"/>
    <property type="match status" value="1"/>
</dbReference>
<gene>
    <name evidence="2" type="ORF">A3Q56_01746</name>
</gene>
<name>A0A177BA15_9BILA</name>
<dbReference type="EMBL" id="LWCA01000140">
    <property type="protein sequence ID" value="OAF70502.1"/>
    <property type="molecule type" value="Genomic_DNA"/>
</dbReference>
<feature type="domain" description="PDZ" evidence="1">
    <location>
        <begin position="44"/>
        <end position="108"/>
    </location>
</feature>
<dbReference type="SMART" id="SM00228">
    <property type="entry name" value="PDZ"/>
    <property type="match status" value="1"/>
</dbReference>
<organism evidence="2 3">
    <name type="scientific">Intoshia linei</name>
    <dbReference type="NCBI Taxonomy" id="1819745"/>
    <lineage>
        <taxon>Eukaryota</taxon>
        <taxon>Metazoa</taxon>
        <taxon>Spiralia</taxon>
        <taxon>Lophotrochozoa</taxon>
        <taxon>Mesozoa</taxon>
        <taxon>Orthonectida</taxon>
        <taxon>Rhopaluridae</taxon>
        <taxon>Intoshia</taxon>
    </lineage>
</organism>
<reference evidence="2 3" key="1">
    <citation type="submission" date="2016-04" db="EMBL/GenBank/DDBJ databases">
        <title>The genome of Intoshia linei affirms orthonectids as highly simplified spiralians.</title>
        <authorList>
            <person name="Mikhailov K.V."/>
            <person name="Slusarev G.S."/>
            <person name="Nikitin M.A."/>
            <person name="Logacheva M.D."/>
            <person name="Penin A."/>
            <person name="Aleoshin V."/>
            <person name="Panchin Y.V."/>
        </authorList>
    </citation>
    <scope>NUCLEOTIDE SEQUENCE [LARGE SCALE GENOMIC DNA]</scope>
    <source>
        <strain evidence="2">Intl2013</strain>
        <tissue evidence="2">Whole animal</tissue>
    </source>
</reference>